<comment type="caution">
    <text evidence="1">The sequence shown here is derived from an EMBL/GenBank/DDBJ whole genome shotgun (WGS) entry which is preliminary data.</text>
</comment>
<keyword evidence="2" id="KW-1185">Reference proteome</keyword>
<dbReference type="Pfam" id="PF11185">
    <property type="entry name" value="DUF2971"/>
    <property type="match status" value="1"/>
</dbReference>
<reference evidence="1 2" key="1">
    <citation type="submission" date="2016-02" db="EMBL/GenBank/DDBJ databases">
        <title>Ulvibacter sp. LPB0005, isolated from Thais luteostoma.</title>
        <authorList>
            <person name="Shin S.-K."/>
            <person name="Yi H."/>
        </authorList>
    </citation>
    <scope>NUCLEOTIDE SEQUENCE [LARGE SCALE GENOMIC DNA]</scope>
    <source>
        <strain evidence="1 2">LPB0005</strain>
    </source>
</reference>
<gene>
    <name evidence="1" type="ORF">ULVI_07645</name>
</gene>
<evidence type="ECO:0008006" key="3">
    <source>
        <dbReference type="Google" id="ProtNLM"/>
    </source>
</evidence>
<sequence length="239" mass="28699">MKLYKYYPDTNYSYKSLSMKGLWCHYPKKMNDPFDCLGYIDRKFNKKQIADFKEHLDVKNKTLQNLLKCDDNKIADFINQQRKITIEKFAFCSLSKSVDDILMWSHYASGHSGFALEFEFGEEEINSNFQEVKYVKVLPEFRTEKLAKFLNGEDEYLEYLLSDISIKAHLWKKEKELRIWRKKPTYYHYKLKNLKAVYFGINCSLETKAILLHLLNEKGENFQYYTMEIKDNPIRLTYK</sequence>
<evidence type="ECO:0000313" key="1">
    <source>
        <dbReference type="EMBL" id="OAB79302.1"/>
    </source>
</evidence>
<dbReference type="EMBL" id="LRXL01000030">
    <property type="protein sequence ID" value="OAB79302.1"/>
    <property type="molecule type" value="Genomic_DNA"/>
</dbReference>
<dbReference type="InterPro" id="IPR021352">
    <property type="entry name" value="DUF2971"/>
</dbReference>
<accession>A0A167I540</accession>
<proteinExistence type="predicted"/>
<evidence type="ECO:0000313" key="2">
    <source>
        <dbReference type="Proteomes" id="UP000077013"/>
    </source>
</evidence>
<dbReference type="Proteomes" id="UP000077013">
    <property type="component" value="Unassembled WGS sequence"/>
</dbReference>
<protein>
    <recommendedName>
        <fullName evidence="3">DUF2971 domain-containing protein</fullName>
    </recommendedName>
</protein>
<dbReference type="STRING" id="1763537.ULVI_07645"/>
<dbReference type="OrthoDB" id="190848at2"/>
<organism evidence="1 2">
    <name type="scientific">Cochleicola gelatinilyticus</name>
    <dbReference type="NCBI Taxonomy" id="1763537"/>
    <lineage>
        <taxon>Bacteria</taxon>
        <taxon>Pseudomonadati</taxon>
        <taxon>Bacteroidota</taxon>
        <taxon>Flavobacteriia</taxon>
        <taxon>Flavobacteriales</taxon>
        <taxon>Flavobacteriaceae</taxon>
        <taxon>Cochleicola</taxon>
    </lineage>
</organism>
<dbReference type="AlphaFoldDB" id="A0A167I540"/>
<name>A0A167I540_9FLAO</name>